<organism evidence="2 3">
    <name type="scientific">Scylla paramamosain</name>
    <name type="common">Mud crab</name>
    <dbReference type="NCBI Taxonomy" id="85552"/>
    <lineage>
        <taxon>Eukaryota</taxon>
        <taxon>Metazoa</taxon>
        <taxon>Ecdysozoa</taxon>
        <taxon>Arthropoda</taxon>
        <taxon>Crustacea</taxon>
        <taxon>Multicrustacea</taxon>
        <taxon>Malacostraca</taxon>
        <taxon>Eumalacostraca</taxon>
        <taxon>Eucarida</taxon>
        <taxon>Decapoda</taxon>
        <taxon>Pleocyemata</taxon>
        <taxon>Brachyura</taxon>
        <taxon>Eubrachyura</taxon>
        <taxon>Portunoidea</taxon>
        <taxon>Portunidae</taxon>
        <taxon>Portuninae</taxon>
        <taxon>Scylla</taxon>
    </lineage>
</organism>
<evidence type="ECO:0000313" key="2">
    <source>
        <dbReference type="EMBL" id="KAK8403988.1"/>
    </source>
</evidence>
<sequence length="109" mass="11597">MQVCGGDRACTVGRGRGVGGRAWEERHRGGTRISGGTRAGEQDRYSQDRLSLDIPRAAAPPTRQSSGAPAHSTISRSSKHLKVISTHSNRRNHAQVAGIGSIMLGRVGR</sequence>
<feature type="region of interest" description="Disordered" evidence="1">
    <location>
        <begin position="1"/>
        <end position="77"/>
    </location>
</feature>
<comment type="caution">
    <text evidence="2">The sequence shown here is derived from an EMBL/GenBank/DDBJ whole genome shotgun (WGS) entry which is preliminary data.</text>
</comment>
<keyword evidence="3" id="KW-1185">Reference proteome</keyword>
<proteinExistence type="predicted"/>
<evidence type="ECO:0000256" key="1">
    <source>
        <dbReference type="SAM" id="MobiDB-lite"/>
    </source>
</evidence>
<dbReference type="AlphaFoldDB" id="A0AAW0UXS3"/>
<dbReference type="Proteomes" id="UP001487740">
    <property type="component" value="Unassembled WGS sequence"/>
</dbReference>
<accession>A0AAW0UXS3</accession>
<feature type="compositionally biased region" description="Polar residues" evidence="1">
    <location>
        <begin position="62"/>
        <end position="76"/>
    </location>
</feature>
<name>A0AAW0UXS3_SCYPA</name>
<dbReference type="EMBL" id="JARAKH010000005">
    <property type="protein sequence ID" value="KAK8403988.1"/>
    <property type="molecule type" value="Genomic_DNA"/>
</dbReference>
<evidence type="ECO:0000313" key="3">
    <source>
        <dbReference type="Proteomes" id="UP001487740"/>
    </source>
</evidence>
<reference evidence="2 3" key="1">
    <citation type="submission" date="2023-03" db="EMBL/GenBank/DDBJ databases">
        <title>High-quality genome of Scylla paramamosain provides insights in environmental adaptation.</title>
        <authorList>
            <person name="Zhang L."/>
        </authorList>
    </citation>
    <scope>NUCLEOTIDE SEQUENCE [LARGE SCALE GENOMIC DNA]</scope>
    <source>
        <strain evidence="2">LZ_2023a</strain>
        <tissue evidence="2">Muscle</tissue>
    </source>
</reference>
<protein>
    <submittedName>
        <fullName evidence="2">Uncharacterized protein</fullName>
    </submittedName>
</protein>
<feature type="compositionally biased region" description="Basic and acidic residues" evidence="1">
    <location>
        <begin position="40"/>
        <end position="51"/>
    </location>
</feature>
<gene>
    <name evidence="2" type="ORF">O3P69_000208</name>
</gene>